<dbReference type="KEGG" id="mlo:msr1795"/>
<organism evidence="1 2">
    <name type="scientific">Mesorhizobium japonicum (strain LMG 29417 / CECT 9101 / MAFF 303099)</name>
    <name type="common">Mesorhizobium loti (strain MAFF 303099)</name>
    <dbReference type="NCBI Taxonomy" id="266835"/>
    <lineage>
        <taxon>Bacteria</taxon>
        <taxon>Pseudomonadati</taxon>
        <taxon>Pseudomonadota</taxon>
        <taxon>Alphaproteobacteria</taxon>
        <taxon>Hyphomicrobiales</taxon>
        <taxon>Phyllobacteriaceae</taxon>
        <taxon>Mesorhizobium</taxon>
    </lineage>
</organism>
<protein>
    <submittedName>
        <fullName evidence="1">Msr1795 protein</fullName>
    </submittedName>
</protein>
<dbReference type="Proteomes" id="UP000000552">
    <property type="component" value="Chromosome"/>
</dbReference>
<evidence type="ECO:0000313" key="1">
    <source>
        <dbReference type="EMBL" id="BAB49081.1"/>
    </source>
</evidence>
<sequence length="91" mass="9740">MGGSGNPAPVALSEPPPHPYKIPAMVESTVTTRAFQCANDAIFPGSAADRGMRFAFDRGSPQDLQVSRSVHIPEPTFEDVAIMVEVTKDIL</sequence>
<name>Q98JT4_RHILO</name>
<proteinExistence type="predicted"/>
<gene>
    <name evidence="1" type="ordered locus">msr1795</name>
</gene>
<dbReference type="HOGENOM" id="CLU_2424832_0_0_5"/>
<dbReference type="EMBL" id="BA000012">
    <property type="protein sequence ID" value="BAB49081.1"/>
    <property type="molecule type" value="Genomic_DNA"/>
</dbReference>
<evidence type="ECO:0000313" key="2">
    <source>
        <dbReference type="Proteomes" id="UP000000552"/>
    </source>
</evidence>
<accession>Q98JT4</accession>
<dbReference type="AlphaFoldDB" id="Q98JT4"/>
<reference evidence="1 2" key="1">
    <citation type="journal article" date="2000" name="DNA Res.">
        <title>Complete genome structure of the nitrogen-fixing symbiotic bacterium Mesorhizobium loti.</title>
        <authorList>
            <person name="Kaneko T."/>
            <person name="Nakamura Y."/>
            <person name="Sato S."/>
            <person name="Asamizu E."/>
            <person name="Kato T."/>
            <person name="Sasamoto S."/>
            <person name="Watanabe A."/>
            <person name="Idesawa K."/>
            <person name="Ishikawa A."/>
            <person name="Kawashima K."/>
            <person name="Kimura T."/>
            <person name="Kishida Y."/>
            <person name="Kiyokawa C."/>
            <person name="Kohara M."/>
            <person name="Matsumoto M."/>
            <person name="Matsuno A."/>
            <person name="Mochizuki Y."/>
            <person name="Nakayama S."/>
            <person name="Nakazaki N."/>
            <person name="Shimpo S."/>
            <person name="Sugimoto M."/>
            <person name="Takeuchi C."/>
            <person name="Yamada M."/>
            <person name="Tabata S."/>
        </authorList>
    </citation>
    <scope>NUCLEOTIDE SEQUENCE [LARGE SCALE GENOMIC DNA]</scope>
    <source>
        <strain evidence="2">LMG 29417 / CECT 9101 / MAFF 303099</strain>
    </source>
</reference>